<keyword evidence="2 4" id="KW-0560">Oxidoreductase</keyword>
<keyword evidence="5" id="KW-0732">Signal</keyword>
<keyword evidence="8" id="KW-1185">Reference proteome</keyword>
<dbReference type="EMBL" id="CVRI01000019">
    <property type="protein sequence ID" value="CRK90456.1"/>
    <property type="molecule type" value="Genomic_DNA"/>
</dbReference>
<feature type="domain" description="Amine oxidase" evidence="6">
    <location>
        <begin position="34"/>
        <end position="493"/>
    </location>
</feature>
<dbReference type="GO" id="GO:0046592">
    <property type="term" value="F:polyamine oxidase activity"/>
    <property type="evidence" value="ECO:0007669"/>
    <property type="project" value="TreeGrafter"/>
</dbReference>
<evidence type="ECO:0000256" key="1">
    <source>
        <dbReference type="ARBA" id="ARBA00001974"/>
    </source>
</evidence>
<gene>
    <name evidence="7" type="primary">similar to Spermine oxidase</name>
    <name evidence="7" type="ORF">CLUMA_CG004120</name>
</gene>
<accession>A0A1J1HQW3</accession>
<keyword evidence="4" id="KW-0285">Flavoprotein</keyword>
<dbReference type="STRING" id="568069.A0A1J1HQW3"/>
<feature type="binding site" evidence="3">
    <location>
        <position position="35"/>
    </location>
    <ligand>
        <name>FAD</name>
        <dbReference type="ChEBI" id="CHEBI:57692"/>
    </ligand>
</feature>
<feature type="chain" id="PRO_5012385043" description="Amine oxidase" evidence="5">
    <location>
        <begin position="23"/>
        <end position="501"/>
    </location>
</feature>
<evidence type="ECO:0000256" key="2">
    <source>
        <dbReference type="ARBA" id="ARBA00023002"/>
    </source>
</evidence>
<name>A0A1J1HQW3_9DIPT</name>
<sequence length="501" mass="56910">MSLKKSLIVVIYILACSELCKSESHKIVIVGAGLSGMSTGAKLMENGIDDFVILEAEDRIGGRIHSVPFSNGFVDLGGQWIHGEKGNAIFEMVRGNFDLGNDQFYENLMDFRLSNGKFANPEQSNNLFAILYNLYEEAYSPGVKNVSLGEILETGYEKILKLLSEDEVVDENLAKQVFDLFLKQQNANYASNSLYDVSAIYNNYTQECEGNQTITWKTKGFKSVFDFITKKLPDPSKFLNVESKVQLNKQVININWDIDSNYTEEVKVTCSDGSTYTADIVVFTGSLGVLKARHEKLFTPKLPENKIKAIENIGFGVLGKVFLEFDEPFWPVDDNNWSEYFFLWNEDDLKNISSTELKWIVNVIGFFKLKSFPNVLEGMIVGDDSIKEFERFDDKTLVDQFTWLLEKFLGKKVQNPKAMIRNRWFSNDNFLGTYSYLTMESQKYRVTPDTLALPLYNSDGKLVVLFAGEATHHKYSSYSHGAVESGWKAGNEIAKYLSKFQ</sequence>
<dbReference type="InterPro" id="IPR050281">
    <property type="entry name" value="Flavin_monoamine_oxidase"/>
</dbReference>
<evidence type="ECO:0000256" key="3">
    <source>
        <dbReference type="PIRSR" id="PIRSR601613-1"/>
    </source>
</evidence>
<feature type="binding site" evidence="3">
    <location>
        <begin position="55"/>
        <end position="56"/>
    </location>
    <ligand>
        <name>FAD</name>
        <dbReference type="ChEBI" id="CHEBI:57692"/>
    </ligand>
</feature>
<proteinExistence type="inferred from homology"/>
<protein>
    <recommendedName>
        <fullName evidence="4">Amine oxidase</fullName>
        <ecNumber evidence="4">1.4.3.-</ecNumber>
    </recommendedName>
</protein>
<dbReference type="EC" id="1.4.3.-" evidence="4"/>
<dbReference type="Proteomes" id="UP000183832">
    <property type="component" value="Unassembled WGS sequence"/>
</dbReference>
<comment type="cofactor">
    <cofactor evidence="1 4">
        <name>FAD</name>
        <dbReference type="ChEBI" id="CHEBI:57692"/>
    </cofactor>
</comment>
<dbReference type="InterPro" id="IPR001613">
    <property type="entry name" value="Flavin_amine_oxidase"/>
</dbReference>
<dbReference type="PANTHER" id="PTHR10742:SF398">
    <property type="entry name" value="AMINE OXIDASE DOMAIN-CONTAINING PROTEIN-RELATED"/>
    <property type="match status" value="1"/>
</dbReference>
<feature type="binding site" evidence="3">
    <location>
        <position position="251"/>
    </location>
    <ligand>
        <name>FAD</name>
        <dbReference type="ChEBI" id="CHEBI:57692"/>
    </ligand>
</feature>
<comment type="similarity">
    <text evidence="4">Belongs to the flavin monoamine oxidase family.</text>
</comment>
<feature type="signal peptide" evidence="5">
    <location>
        <begin position="1"/>
        <end position="22"/>
    </location>
</feature>
<evidence type="ECO:0000256" key="4">
    <source>
        <dbReference type="RuleBase" id="RU362067"/>
    </source>
</evidence>
<evidence type="ECO:0000313" key="8">
    <source>
        <dbReference type="Proteomes" id="UP000183832"/>
    </source>
</evidence>
<dbReference type="SUPFAM" id="SSF54373">
    <property type="entry name" value="FAD-linked reductases, C-terminal domain"/>
    <property type="match status" value="1"/>
</dbReference>
<dbReference type="PANTHER" id="PTHR10742">
    <property type="entry name" value="FLAVIN MONOAMINE OXIDASE"/>
    <property type="match status" value="1"/>
</dbReference>
<evidence type="ECO:0000256" key="5">
    <source>
        <dbReference type="SAM" id="SignalP"/>
    </source>
</evidence>
<evidence type="ECO:0000313" key="7">
    <source>
        <dbReference type="EMBL" id="CRK90456.1"/>
    </source>
</evidence>
<keyword evidence="4" id="KW-0274">FAD</keyword>
<dbReference type="InterPro" id="IPR002937">
    <property type="entry name" value="Amino_oxidase"/>
</dbReference>
<dbReference type="GO" id="GO:0008131">
    <property type="term" value="F:primary methylamine oxidase activity"/>
    <property type="evidence" value="ECO:0007669"/>
    <property type="project" value="UniProtKB-ARBA"/>
</dbReference>
<dbReference type="InterPro" id="IPR036188">
    <property type="entry name" value="FAD/NAD-bd_sf"/>
</dbReference>
<dbReference type="Gene3D" id="3.90.660.10">
    <property type="match status" value="1"/>
</dbReference>
<dbReference type="OrthoDB" id="5046242at2759"/>
<dbReference type="PRINTS" id="PR00757">
    <property type="entry name" value="AMINEOXDASEF"/>
</dbReference>
<reference evidence="7 8" key="1">
    <citation type="submission" date="2015-04" db="EMBL/GenBank/DDBJ databases">
        <authorList>
            <person name="Syromyatnikov M.Y."/>
            <person name="Popov V.N."/>
        </authorList>
    </citation>
    <scope>NUCLEOTIDE SEQUENCE [LARGE SCALE GENOMIC DNA]</scope>
</reference>
<organism evidence="7 8">
    <name type="scientific">Clunio marinus</name>
    <dbReference type="NCBI Taxonomy" id="568069"/>
    <lineage>
        <taxon>Eukaryota</taxon>
        <taxon>Metazoa</taxon>
        <taxon>Ecdysozoa</taxon>
        <taxon>Arthropoda</taxon>
        <taxon>Hexapoda</taxon>
        <taxon>Insecta</taxon>
        <taxon>Pterygota</taxon>
        <taxon>Neoptera</taxon>
        <taxon>Endopterygota</taxon>
        <taxon>Diptera</taxon>
        <taxon>Nematocera</taxon>
        <taxon>Chironomoidea</taxon>
        <taxon>Chironomidae</taxon>
        <taxon>Clunio</taxon>
    </lineage>
</organism>
<dbReference type="SUPFAM" id="SSF51905">
    <property type="entry name" value="FAD/NAD(P)-binding domain"/>
    <property type="match status" value="1"/>
</dbReference>
<dbReference type="Pfam" id="PF01593">
    <property type="entry name" value="Amino_oxidase"/>
    <property type="match status" value="1"/>
</dbReference>
<dbReference type="Gene3D" id="3.50.50.60">
    <property type="entry name" value="FAD/NAD(P)-binding domain"/>
    <property type="match status" value="1"/>
</dbReference>
<dbReference type="AlphaFoldDB" id="A0A1J1HQW3"/>
<evidence type="ECO:0000259" key="6">
    <source>
        <dbReference type="Pfam" id="PF01593"/>
    </source>
</evidence>